<feature type="region of interest" description="Disordered" evidence="7">
    <location>
        <begin position="587"/>
        <end position="615"/>
    </location>
</feature>
<keyword evidence="9" id="KW-0548">Nucleotidyltransferase</keyword>
<evidence type="ECO:0000256" key="7">
    <source>
        <dbReference type="SAM" id="MobiDB-lite"/>
    </source>
</evidence>
<feature type="compositionally biased region" description="Acidic residues" evidence="7">
    <location>
        <begin position="263"/>
        <end position="274"/>
    </location>
</feature>
<feature type="region of interest" description="Disordered" evidence="7">
    <location>
        <begin position="100"/>
        <end position="129"/>
    </location>
</feature>
<dbReference type="GO" id="GO:0003887">
    <property type="term" value="F:DNA-directed DNA polymerase activity"/>
    <property type="evidence" value="ECO:0007669"/>
    <property type="project" value="UniProtKB-EC"/>
</dbReference>
<dbReference type="Gene3D" id="3.30.1490.100">
    <property type="entry name" value="DNA polymerase, Y-family, little finger domain"/>
    <property type="match status" value="1"/>
</dbReference>
<dbReference type="InterPro" id="IPR001126">
    <property type="entry name" value="UmuC"/>
</dbReference>
<dbReference type="PANTHER" id="PTHR45873:SF1">
    <property type="entry name" value="DNA POLYMERASE ETA"/>
    <property type="match status" value="1"/>
</dbReference>
<keyword evidence="2 9" id="KW-0808">Transferase</keyword>
<dbReference type="InterPro" id="IPR052230">
    <property type="entry name" value="DNA_polymerase_eta"/>
</dbReference>
<feature type="domain" description="UmuC" evidence="8">
    <location>
        <begin position="6"/>
        <end position="48"/>
    </location>
</feature>
<protein>
    <submittedName>
        <fullName evidence="9">DNA polymerase eta</fullName>
        <ecNumber evidence="9">2.7.7.7</ecNumber>
    </submittedName>
</protein>
<evidence type="ECO:0000313" key="9">
    <source>
        <dbReference type="EMBL" id="KAK1741494.1"/>
    </source>
</evidence>
<evidence type="ECO:0000256" key="1">
    <source>
        <dbReference type="ARBA" id="ARBA00004123"/>
    </source>
</evidence>
<evidence type="ECO:0000259" key="8">
    <source>
        <dbReference type="PROSITE" id="PS50173"/>
    </source>
</evidence>
<evidence type="ECO:0000256" key="2">
    <source>
        <dbReference type="ARBA" id="ARBA00022679"/>
    </source>
</evidence>
<dbReference type="GO" id="GO:0035861">
    <property type="term" value="C:site of double-strand break"/>
    <property type="evidence" value="ECO:0007669"/>
    <property type="project" value="TreeGrafter"/>
</dbReference>
<dbReference type="InterPro" id="IPR043502">
    <property type="entry name" value="DNA/RNA_pol_sf"/>
</dbReference>
<sequence length="822" mass="92374">MKQRIILLLDMDCFYAQCETVRLGLPQSLPLCLLQWNSVLAVNYPARDQFDIKRMDSLQVVREKSLRKVNADSRSGDKSNDGAGEGCVCIHLPVMKVNDTTHQNINNNNDATLDTDNNNNEQQDDDLGNTISAYNTEFNQPQHIQHKMYLAERNVMRSPSEGKANLDRYRLASARIFGLIDDTLCELLATTCSSVEDNGGGGEKRSGYVLERASIDELFIDVTEFCYDVLERERMKMKNKKEEECCEEKSNDDEISIRCSQSNDDDGTEETADNDDIKQIKREDFQRNCIVDSITSLKQSVVCHQNRIPPSYIQQHDTNNNDEDDDAKALRIGCHIAHTIRRIVFQTLGFTLSSGISTSKLVAKLAASYGKPNGQAVVFPEAITYVMDETEIRKARMLGGKLGKKVQSLLPPELSTDKKKATLGCVARLLTLDDLVSGLGEENGRWVFDACRGIEHEEVKSTLKVLPKSITAFKSFPKVSYPELEKWTALLARDVMKRVQLDNARNSRIPRAVTVGYTMKPGGSWIGKTFRLPFPTDREFDSRVQRLVDNTRKILTERGEKSFIRIGFSAIDFVVRPKAGIDSFFAQQEKNTTPSKKEQGDGVVSSTPMHTKDANVESTRARLNARLKHDQQQKEDSGLQGWLAKVDGAEVSTKAAVEETTSPHHDTNLKKSLQASDETESMAVEEGSNTNTDTTGEENNQKILSDEELARRLQSTYDDEAREDSNNIHNNVVGEESNNNHVDGDKGVALQYQSTTDTPNDDLDERDRAIALELQSKYDREHSILSDVERFSGISKRKKGTSPKNQRGATKKNRIDNFFTKR</sequence>
<dbReference type="Gene3D" id="3.40.1170.60">
    <property type="match status" value="1"/>
</dbReference>
<evidence type="ECO:0000256" key="4">
    <source>
        <dbReference type="ARBA" id="ARBA00022763"/>
    </source>
</evidence>
<keyword evidence="4" id="KW-0227">DNA damage</keyword>
<feature type="region of interest" description="Disordered" evidence="7">
    <location>
        <begin position="791"/>
        <end position="822"/>
    </location>
</feature>
<evidence type="ECO:0000313" key="10">
    <source>
        <dbReference type="Proteomes" id="UP001224775"/>
    </source>
</evidence>
<reference evidence="9" key="1">
    <citation type="submission" date="2023-06" db="EMBL/GenBank/DDBJ databases">
        <title>Survivors Of The Sea: Transcriptome response of Skeletonema marinoi to long-term dormancy.</title>
        <authorList>
            <person name="Pinder M.I.M."/>
            <person name="Kourtchenko O."/>
            <person name="Robertson E.K."/>
            <person name="Larsson T."/>
            <person name="Maumus F."/>
            <person name="Osuna-Cruz C.M."/>
            <person name="Vancaester E."/>
            <person name="Stenow R."/>
            <person name="Vandepoele K."/>
            <person name="Ploug H."/>
            <person name="Bruchert V."/>
            <person name="Godhe A."/>
            <person name="Topel M."/>
        </authorList>
    </citation>
    <scope>NUCLEOTIDE SEQUENCE</scope>
    <source>
        <strain evidence="9">R05AC</strain>
    </source>
</reference>
<feature type="compositionally biased region" description="Low complexity" evidence="7">
    <location>
        <begin position="104"/>
        <end position="121"/>
    </location>
</feature>
<comment type="subcellular location">
    <subcellularLocation>
        <location evidence="1">Nucleus</location>
    </subcellularLocation>
</comment>
<dbReference type="GO" id="GO:0005634">
    <property type="term" value="C:nucleus"/>
    <property type="evidence" value="ECO:0007669"/>
    <property type="project" value="UniProtKB-SubCell"/>
</dbReference>
<evidence type="ECO:0000256" key="6">
    <source>
        <dbReference type="ARBA" id="ARBA00023242"/>
    </source>
</evidence>
<feature type="compositionally biased region" description="Low complexity" evidence="7">
    <location>
        <begin position="685"/>
        <end position="698"/>
    </location>
</feature>
<dbReference type="PROSITE" id="PS50173">
    <property type="entry name" value="UMUC"/>
    <property type="match status" value="2"/>
</dbReference>
<dbReference type="Pfam" id="PF00817">
    <property type="entry name" value="IMS"/>
    <property type="match status" value="2"/>
</dbReference>
<dbReference type="Gene3D" id="1.10.150.20">
    <property type="entry name" value="5' to 3' exonuclease, C-terminal subdomain"/>
    <property type="match status" value="1"/>
</dbReference>
<dbReference type="GO" id="GO:0009314">
    <property type="term" value="P:response to radiation"/>
    <property type="evidence" value="ECO:0007669"/>
    <property type="project" value="TreeGrafter"/>
</dbReference>
<evidence type="ECO:0000256" key="3">
    <source>
        <dbReference type="ARBA" id="ARBA00022723"/>
    </source>
</evidence>
<feature type="domain" description="UmuC" evidence="8">
    <location>
        <begin position="340"/>
        <end position="399"/>
    </location>
</feature>
<organism evidence="9 10">
    <name type="scientific">Skeletonema marinoi</name>
    <dbReference type="NCBI Taxonomy" id="267567"/>
    <lineage>
        <taxon>Eukaryota</taxon>
        <taxon>Sar</taxon>
        <taxon>Stramenopiles</taxon>
        <taxon>Ochrophyta</taxon>
        <taxon>Bacillariophyta</taxon>
        <taxon>Coscinodiscophyceae</taxon>
        <taxon>Thalassiosirophycidae</taxon>
        <taxon>Thalassiosirales</taxon>
        <taxon>Skeletonemataceae</taxon>
        <taxon>Skeletonema</taxon>
        <taxon>Skeletonema marinoi-dohrnii complex</taxon>
    </lineage>
</organism>
<comment type="caution">
    <text evidence="9">The sequence shown here is derived from an EMBL/GenBank/DDBJ whole genome shotgun (WGS) entry which is preliminary data.</text>
</comment>
<gene>
    <name evidence="9" type="ORF">QTG54_007972</name>
</gene>
<dbReference type="PANTHER" id="PTHR45873">
    <property type="entry name" value="DNA POLYMERASE ETA"/>
    <property type="match status" value="1"/>
</dbReference>
<dbReference type="GO" id="GO:0042276">
    <property type="term" value="P:error-prone translesion synthesis"/>
    <property type="evidence" value="ECO:0007669"/>
    <property type="project" value="TreeGrafter"/>
</dbReference>
<feature type="region of interest" description="Disordered" evidence="7">
    <location>
        <begin position="653"/>
        <end position="745"/>
    </location>
</feature>
<dbReference type="PIRSF" id="PIRSF036603">
    <property type="entry name" value="DPol_eta"/>
    <property type="match status" value="1"/>
</dbReference>
<dbReference type="GO" id="GO:0003684">
    <property type="term" value="F:damaged DNA binding"/>
    <property type="evidence" value="ECO:0007669"/>
    <property type="project" value="InterPro"/>
</dbReference>
<dbReference type="AlphaFoldDB" id="A0AAD9DD12"/>
<keyword evidence="5" id="KW-0234">DNA repair</keyword>
<dbReference type="SUPFAM" id="SSF56672">
    <property type="entry name" value="DNA/RNA polymerases"/>
    <property type="match status" value="2"/>
</dbReference>
<evidence type="ECO:0000256" key="5">
    <source>
        <dbReference type="ARBA" id="ARBA00023204"/>
    </source>
</evidence>
<dbReference type="EC" id="2.7.7.7" evidence="9"/>
<dbReference type="SUPFAM" id="SSF100879">
    <property type="entry name" value="Lesion bypass DNA polymerase (Y-family), little finger domain"/>
    <property type="match status" value="1"/>
</dbReference>
<dbReference type="Proteomes" id="UP001224775">
    <property type="component" value="Unassembled WGS sequence"/>
</dbReference>
<dbReference type="GO" id="GO:0005657">
    <property type="term" value="C:replication fork"/>
    <property type="evidence" value="ECO:0007669"/>
    <property type="project" value="TreeGrafter"/>
</dbReference>
<dbReference type="InterPro" id="IPR036775">
    <property type="entry name" value="DNA_pol_Y-fam_lit_finger_sf"/>
</dbReference>
<dbReference type="Gene3D" id="3.30.70.270">
    <property type="match status" value="1"/>
</dbReference>
<name>A0AAD9DD12_9STRA</name>
<accession>A0AAD9DD12</accession>
<dbReference type="EMBL" id="JATAAI010000013">
    <property type="protein sequence ID" value="KAK1741494.1"/>
    <property type="molecule type" value="Genomic_DNA"/>
</dbReference>
<keyword evidence="10" id="KW-1185">Reference proteome</keyword>
<dbReference type="InterPro" id="IPR043128">
    <property type="entry name" value="Rev_trsase/Diguanyl_cyclase"/>
</dbReference>
<feature type="region of interest" description="Disordered" evidence="7">
    <location>
        <begin position="256"/>
        <end position="275"/>
    </location>
</feature>
<keyword evidence="3" id="KW-0479">Metal-binding</keyword>
<keyword evidence="6" id="KW-0539">Nucleus</keyword>
<dbReference type="GO" id="GO:0006281">
    <property type="term" value="P:DNA repair"/>
    <property type="evidence" value="ECO:0007669"/>
    <property type="project" value="UniProtKB-KW"/>
</dbReference>
<proteinExistence type="predicted"/>
<dbReference type="GO" id="GO:0046872">
    <property type="term" value="F:metal ion binding"/>
    <property type="evidence" value="ECO:0007669"/>
    <property type="project" value="UniProtKB-KW"/>
</dbReference>